<gene>
    <name evidence="8" type="ORF">AC482_00880</name>
</gene>
<evidence type="ECO:0000256" key="3">
    <source>
        <dbReference type="ARBA" id="ARBA00022723"/>
    </source>
</evidence>
<evidence type="ECO:0000256" key="2">
    <source>
        <dbReference type="ARBA" id="ARBA00001946"/>
    </source>
</evidence>
<dbReference type="InterPro" id="IPR024084">
    <property type="entry name" value="IsoPropMal-DH-like_dom"/>
</dbReference>
<evidence type="ECO:0000256" key="6">
    <source>
        <dbReference type="ARBA" id="ARBA00023211"/>
    </source>
</evidence>
<dbReference type="AlphaFoldDB" id="A0A0M0BS54"/>
<dbReference type="PANTHER" id="PTHR43275:SF1">
    <property type="entry name" value="D-MALATE DEHYDROGENASE [DECARBOXYLATING]"/>
    <property type="match status" value="1"/>
</dbReference>
<dbReference type="InterPro" id="IPR050501">
    <property type="entry name" value="ICDH/IPMDH"/>
</dbReference>
<dbReference type="SUPFAM" id="SSF53659">
    <property type="entry name" value="Isocitrate/Isopropylmalate dehydrogenase-like"/>
    <property type="match status" value="1"/>
</dbReference>
<sequence>MAKRLKIAVLPGDGIGPEVTDEAVKVLGATDLDFEFMRRDVGGKGYIEKGDPLPPEAMQACEEADAVLFGAVEHHYSPYGIPRKVLIFLRMEKNAYANIRPLKLYPGVYPAQGAPTWRDIDVVIVRDNAEGFALKHEGYIWKDMGVDKRVITQLRAQQINMFVYNYALSQGRGKITCVDKSSWLYADRLFRNAFESVADLFPGVEREHMMVDVAAMMLTRDPRSFDVIVTPDIYGDILSGIVIAQIGGLGMAPSACIGDSFAFFEPIHGTALDIAGKGVANPIASILSAKLMLEWLGEEKEARLIDEAVRAVLAEGKVRTPDLGGGSSTSELGEAIATHVENASNML</sequence>
<accession>A0A0M0BS54</accession>
<dbReference type="EMBL" id="LFWZ01000005">
    <property type="protein sequence ID" value="KON31423.1"/>
    <property type="molecule type" value="Genomic_DNA"/>
</dbReference>
<proteinExistence type="predicted"/>
<evidence type="ECO:0000256" key="5">
    <source>
        <dbReference type="ARBA" id="ARBA00023027"/>
    </source>
</evidence>
<dbReference type="Proteomes" id="UP000037210">
    <property type="component" value="Unassembled WGS sequence"/>
</dbReference>
<comment type="caution">
    <text evidence="8">The sequence shown here is derived from an EMBL/GenBank/DDBJ whole genome shotgun (WGS) entry which is preliminary data.</text>
</comment>
<keyword evidence="6" id="KW-0464">Manganese</keyword>
<keyword evidence="4" id="KW-0560">Oxidoreductase</keyword>
<evidence type="ECO:0000256" key="4">
    <source>
        <dbReference type="ARBA" id="ARBA00023002"/>
    </source>
</evidence>
<evidence type="ECO:0000259" key="7">
    <source>
        <dbReference type="SMART" id="SM01329"/>
    </source>
</evidence>
<comment type="cofactor">
    <cofactor evidence="2">
        <name>Mg(2+)</name>
        <dbReference type="ChEBI" id="CHEBI:18420"/>
    </cofactor>
</comment>
<protein>
    <recommendedName>
        <fullName evidence="7">Isopropylmalate dehydrogenase-like domain-containing protein</fullName>
    </recommendedName>
</protein>
<evidence type="ECO:0000313" key="8">
    <source>
        <dbReference type="EMBL" id="KON31423.1"/>
    </source>
</evidence>
<name>A0A0M0BS54_9ARCH</name>
<feature type="domain" description="Isopropylmalate dehydrogenase-like" evidence="7">
    <location>
        <begin position="6"/>
        <end position="336"/>
    </location>
</feature>
<dbReference type="GO" id="GO:0046872">
    <property type="term" value="F:metal ion binding"/>
    <property type="evidence" value="ECO:0007669"/>
    <property type="project" value="UniProtKB-KW"/>
</dbReference>
<evidence type="ECO:0000313" key="9">
    <source>
        <dbReference type="Proteomes" id="UP000037210"/>
    </source>
</evidence>
<dbReference type="PATRIC" id="fig|1685127.3.peg.153"/>
<evidence type="ECO:0000256" key="1">
    <source>
        <dbReference type="ARBA" id="ARBA00001936"/>
    </source>
</evidence>
<keyword evidence="3" id="KW-0479">Metal-binding</keyword>
<dbReference type="PANTHER" id="PTHR43275">
    <property type="entry name" value="D-MALATE DEHYDROGENASE [DECARBOXYLATING]"/>
    <property type="match status" value="1"/>
</dbReference>
<dbReference type="GO" id="GO:0016491">
    <property type="term" value="F:oxidoreductase activity"/>
    <property type="evidence" value="ECO:0007669"/>
    <property type="project" value="UniProtKB-KW"/>
</dbReference>
<dbReference type="Gene3D" id="3.40.718.10">
    <property type="entry name" value="Isopropylmalate Dehydrogenase"/>
    <property type="match status" value="1"/>
</dbReference>
<comment type="cofactor">
    <cofactor evidence="1">
        <name>Mn(2+)</name>
        <dbReference type="ChEBI" id="CHEBI:29035"/>
    </cofactor>
</comment>
<dbReference type="Pfam" id="PF00180">
    <property type="entry name" value="Iso_dh"/>
    <property type="match status" value="1"/>
</dbReference>
<reference evidence="8 9" key="1">
    <citation type="submission" date="2015-06" db="EMBL/GenBank/DDBJ databases">
        <title>New insights into the roles of widespread benthic archaea in carbon and nitrogen cycling.</title>
        <authorList>
            <person name="Lazar C.S."/>
            <person name="Baker B.J."/>
            <person name="Seitz K.W."/>
            <person name="Hyde A.S."/>
            <person name="Dick G.J."/>
            <person name="Hinrichs K.-U."/>
            <person name="Teske A.P."/>
        </authorList>
    </citation>
    <scope>NUCLEOTIDE SEQUENCE [LARGE SCALE GENOMIC DNA]</scope>
    <source>
        <strain evidence="8">DG-45</strain>
    </source>
</reference>
<organism evidence="8 9">
    <name type="scientific">miscellaneous Crenarchaeota group-15 archaeon DG-45</name>
    <dbReference type="NCBI Taxonomy" id="1685127"/>
    <lineage>
        <taxon>Archaea</taxon>
        <taxon>Candidatus Bathyarchaeota</taxon>
        <taxon>MCG-15</taxon>
    </lineage>
</organism>
<keyword evidence="5" id="KW-0520">NAD</keyword>
<dbReference type="SMART" id="SM01329">
    <property type="entry name" value="Iso_dh"/>
    <property type="match status" value="1"/>
</dbReference>